<dbReference type="FunFam" id="3.30.930.10:FF:000006">
    <property type="entry name" value="Glycine--tRNA ligase alpha subunit"/>
    <property type="match status" value="1"/>
</dbReference>
<evidence type="ECO:0000256" key="11">
    <source>
        <dbReference type="HAMAP-Rule" id="MF_00255"/>
    </source>
</evidence>
<dbReference type="InterPro" id="IPR015944">
    <property type="entry name" value="Gly-tRNA-synth_bsu"/>
</dbReference>
<evidence type="ECO:0000256" key="9">
    <source>
        <dbReference type="ARBA" id="ARBA00047937"/>
    </source>
</evidence>
<dbReference type="HAMAP" id="MF_00255">
    <property type="entry name" value="Gly_tRNA_synth_beta"/>
    <property type="match status" value="1"/>
</dbReference>
<evidence type="ECO:0000256" key="2">
    <source>
        <dbReference type="ARBA" id="ARBA00008226"/>
    </source>
</evidence>
<evidence type="ECO:0000313" key="13">
    <source>
        <dbReference type="EMBL" id="MBC8335632.1"/>
    </source>
</evidence>
<dbReference type="Pfam" id="PF02092">
    <property type="entry name" value="tRNA_synt_2f"/>
    <property type="match status" value="1"/>
</dbReference>
<organism evidence="13 14">
    <name type="scientific">Candidatus Desulfolinea nitratireducens</name>
    <dbReference type="NCBI Taxonomy" id="2841698"/>
    <lineage>
        <taxon>Bacteria</taxon>
        <taxon>Bacillati</taxon>
        <taxon>Chloroflexota</taxon>
        <taxon>Anaerolineae</taxon>
        <taxon>Anaerolineales</taxon>
        <taxon>Anaerolineales incertae sedis</taxon>
        <taxon>Candidatus Desulfolinea</taxon>
    </lineage>
</organism>
<dbReference type="GO" id="GO:0006426">
    <property type="term" value="P:glycyl-tRNA aminoacylation"/>
    <property type="evidence" value="ECO:0007669"/>
    <property type="project" value="UniProtKB-UniRule"/>
</dbReference>
<evidence type="ECO:0000313" key="14">
    <source>
        <dbReference type="Proteomes" id="UP000614469"/>
    </source>
</evidence>
<evidence type="ECO:0000256" key="5">
    <source>
        <dbReference type="ARBA" id="ARBA00022741"/>
    </source>
</evidence>
<evidence type="ECO:0000256" key="7">
    <source>
        <dbReference type="ARBA" id="ARBA00022917"/>
    </source>
</evidence>
<dbReference type="NCBIfam" id="TIGR00211">
    <property type="entry name" value="glyS"/>
    <property type="match status" value="1"/>
</dbReference>
<comment type="subunit">
    <text evidence="11">Tetramer of two alpha and two beta subunits.</text>
</comment>
<dbReference type="NCBIfam" id="TIGR00388">
    <property type="entry name" value="glyQ"/>
    <property type="match status" value="1"/>
</dbReference>
<evidence type="ECO:0000256" key="6">
    <source>
        <dbReference type="ARBA" id="ARBA00022840"/>
    </source>
</evidence>
<dbReference type="SUPFAM" id="SSF55681">
    <property type="entry name" value="Class II aaRS and biotin synthetases"/>
    <property type="match status" value="1"/>
</dbReference>
<dbReference type="GO" id="GO:0005829">
    <property type="term" value="C:cytosol"/>
    <property type="evidence" value="ECO:0007669"/>
    <property type="project" value="TreeGrafter"/>
</dbReference>
<dbReference type="Proteomes" id="UP000614469">
    <property type="component" value="Unassembled WGS sequence"/>
</dbReference>
<dbReference type="EC" id="6.1.1.14" evidence="11"/>
<dbReference type="GO" id="GO:0005524">
    <property type="term" value="F:ATP binding"/>
    <property type="evidence" value="ECO:0007669"/>
    <property type="project" value="UniProtKB-UniRule"/>
</dbReference>
<sequence>MTQKQSLQSIILQLQEYWAAHGCLIGQPYYTQVGAGTMNPSTFLRVLGPEPWNVAYVEPSVRPDDGRYGENPNRFQQHTQFQVILKPDPGDPQQLFLDSLKAIGIDPRQHDIRFVEDNWAQPAISAWGLGWEVWMDGQEITQFTYFQQVGGVALEPVSVEITYGLERILIALNNAAAIWDEPWSEAVNYGEIRHQEEYEHSKYYFEIADVDRLRQMYENFDAEANACLDAGLVLPAHDYVLKCSHTFNILDTRGAVGVTERQAFFRKMRGLARRVAETYLEQRQRLEYPLLQTSDISSQTSAKAPTLKSEVLSPTSFLLEIGVEEMPHGDVEAILAQLRKRIPLWLQELRLEHGEIRIHATPRRATVFVENLAPKQPDLEELAKGPPTSRAFDAEGNPTKAAMGFARGKGVEVKSLEKRELDGGEYVVAIVKQAGKASGEVLLEALPKLIGEIHFTKSMKWNQSGVAFSRPIRWFVAMLGETVIPFEYAGVIAGNTTRGLRPYASPEIEVSSADAYFEIIEKAGIVLDEVKRKAMIAGQVKEAAASVGGEAMIDDDLLLEVTHLVEIPTTFIGKFPSEYLELPRDVLIKTMQKHQRYFAVEGSKTQVASEPSNLQPSNLLPYFVGVRNGDSEHLDTVKQGNEHVINARFADANFFVREDVKQPLEAFRPDLSGLTFQTELGSMLDKSDRMLKLGAELGAMLGLKDVEQIKHLGRSVYLAKADLVTQMVTEMTSLQGIIGREYALRSGEDAEVATAIGEQYQTVPQSEIGVGLALTDRIDSLVGLFAAGLAPTGTKDPFALRRAAIGVVQPLLEHDLDLDLRAAVDLAAMLQPIGVSDEIKTQILEFISGRLHVVLREQGYAHDVVDAVLAEQAQTPARAADAARQLSAWIARDDWETIFPAYSRCVRIGRSAEASTAWKVDPKKLVEDAEKELYAEIQKTINEQPSSIDEALNAVVELVPAISGFFDNVLVMAEDKAVKENRLALVGRIASLTDGLANMSHLEGF</sequence>
<feature type="domain" description="DALR anticodon binding" evidence="12">
    <location>
        <begin position="901"/>
        <end position="991"/>
    </location>
</feature>
<keyword evidence="8 11" id="KW-0030">Aminoacyl-tRNA synthetase</keyword>
<reference evidence="13 14" key="1">
    <citation type="submission" date="2020-08" db="EMBL/GenBank/DDBJ databases">
        <title>Bridging the membrane lipid divide: bacteria of the FCB group superphylum have the potential to synthesize archaeal ether lipids.</title>
        <authorList>
            <person name="Villanueva L."/>
            <person name="Von Meijenfeldt F.A.B."/>
            <person name="Westbye A.B."/>
            <person name="Yadav S."/>
            <person name="Hopmans E.C."/>
            <person name="Dutilh B.E."/>
            <person name="Sinninghe Damste J.S."/>
        </authorList>
    </citation>
    <scope>NUCLEOTIDE SEQUENCE [LARGE SCALE GENOMIC DNA]</scope>
    <source>
        <strain evidence="13">NIOZ-UU36</strain>
    </source>
</reference>
<dbReference type="NCBIfam" id="NF006827">
    <property type="entry name" value="PRK09348.1"/>
    <property type="match status" value="1"/>
</dbReference>
<keyword evidence="7 11" id="KW-0648">Protein biosynthesis</keyword>
<keyword evidence="3 11" id="KW-0963">Cytoplasm</keyword>
<dbReference type="GO" id="GO:0006420">
    <property type="term" value="P:arginyl-tRNA aminoacylation"/>
    <property type="evidence" value="ECO:0007669"/>
    <property type="project" value="InterPro"/>
</dbReference>
<dbReference type="Gene3D" id="3.30.930.10">
    <property type="entry name" value="Bira Bifunctional Protein, Domain 2"/>
    <property type="match status" value="1"/>
</dbReference>
<evidence type="ECO:0000259" key="12">
    <source>
        <dbReference type="Pfam" id="PF05746"/>
    </source>
</evidence>
<dbReference type="InterPro" id="IPR045864">
    <property type="entry name" value="aa-tRNA-synth_II/BPL/LPL"/>
</dbReference>
<dbReference type="PANTHER" id="PTHR30075:SF2">
    <property type="entry name" value="GLYCINE--TRNA LIGASE, CHLOROPLASTIC_MITOCHONDRIAL 2"/>
    <property type="match status" value="1"/>
</dbReference>
<dbReference type="Pfam" id="PF05746">
    <property type="entry name" value="DALR_1"/>
    <property type="match status" value="1"/>
</dbReference>
<evidence type="ECO:0000256" key="1">
    <source>
        <dbReference type="ARBA" id="ARBA00004496"/>
    </source>
</evidence>
<name>A0A8J6NLV0_9CHLR</name>
<gene>
    <name evidence="10" type="primary">glyQ</name>
    <name evidence="11" type="synonym">glyS</name>
    <name evidence="13" type="ORF">H8E29_10225</name>
</gene>
<comment type="similarity">
    <text evidence="2 11">Belongs to the class-II aminoacyl-tRNA synthetase family.</text>
</comment>
<dbReference type="Pfam" id="PF02091">
    <property type="entry name" value="tRNA-synt_2e"/>
    <property type="match status" value="1"/>
</dbReference>
<evidence type="ECO:0000256" key="3">
    <source>
        <dbReference type="ARBA" id="ARBA00022490"/>
    </source>
</evidence>
<dbReference type="GO" id="GO:0004820">
    <property type="term" value="F:glycine-tRNA ligase activity"/>
    <property type="evidence" value="ECO:0007669"/>
    <property type="project" value="UniProtKB-UniRule"/>
</dbReference>
<dbReference type="GO" id="GO:0004814">
    <property type="term" value="F:arginine-tRNA ligase activity"/>
    <property type="evidence" value="ECO:0007669"/>
    <property type="project" value="InterPro"/>
</dbReference>
<protein>
    <recommendedName>
        <fullName evidence="10 11">Multifunctional fusion protein</fullName>
    </recommendedName>
    <domain>
        <recommendedName>
            <fullName evidence="11">Glycine--tRNA ligase beta subunit</fullName>
            <ecNumber evidence="11">6.1.1.14</ecNumber>
        </recommendedName>
        <alternativeName>
            <fullName evidence="11">Glycyl-tRNA synthetase beta subunit</fullName>
            <shortName evidence="11">GlyRS</shortName>
        </alternativeName>
    </domain>
    <domain>
        <recommendedName>
            <fullName evidence="10">Glycine--tRNA ligase alpha subunit</fullName>
        </recommendedName>
        <alternativeName>
            <fullName evidence="10">Glycyl-tRNA synthetase alpha subunit</fullName>
        </alternativeName>
    </domain>
</protein>
<dbReference type="PANTHER" id="PTHR30075">
    <property type="entry name" value="GLYCYL-TRNA SYNTHETASE"/>
    <property type="match status" value="1"/>
</dbReference>
<comment type="caution">
    <text evidence="13">The sequence shown here is derived from an EMBL/GenBank/DDBJ whole genome shotgun (WGS) entry which is preliminary data.</text>
</comment>
<dbReference type="Gene3D" id="1.20.58.180">
    <property type="entry name" value="Class II aaRS and biotin synthetases, domain 2"/>
    <property type="match status" value="1"/>
</dbReference>
<dbReference type="EMBL" id="JACNJN010000118">
    <property type="protein sequence ID" value="MBC8335632.1"/>
    <property type="molecule type" value="Genomic_DNA"/>
</dbReference>
<evidence type="ECO:0000256" key="10">
    <source>
        <dbReference type="HAMAP-Rule" id="MF_00254"/>
    </source>
</evidence>
<accession>A0A8J6NLV0</accession>
<dbReference type="AlphaFoldDB" id="A0A8J6NLV0"/>
<evidence type="ECO:0000256" key="8">
    <source>
        <dbReference type="ARBA" id="ARBA00023146"/>
    </source>
</evidence>
<dbReference type="PROSITE" id="PS50861">
    <property type="entry name" value="AA_TRNA_LIGASE_II_GLYAB"/>
    <property type="match status" value="2"/>
</dbReference>
<dbReference type="InterPro" id="IPR002310">
    <property type="entry name" value="Gly-tRNA_ligase_asu"/>
</dbReference>
<dbReference type="HAMAP" id="MF_00254">
    <property type="entry name" value="Gly_tRNA_synth_alpha"/>
    <property type="match status" value="1"/>
</dbReference>
<evidence type="ECO:0000256" key="4">
    <source>
        <dbReference type="ARBA" id="ARBA00022598"/>
    </source>
</evidence>
<comment type="catalytic activity">
    <reaction evidence="9 11">
        <text>tRNA(Gly) + glycine + ATP = glycyl-tRNA(Gly) + AMP + diphosphate</text>
        <dbReference type="Rhea" id="RHEA:16013"/>
        <dbReference type="Rhea" id="RHEA-COMP:9664"/>
        <dbReference type="Rhea" id="RHEA-COMP:9683"/>
        <dbReference type="ChEBI" id="CHEBI:30616"/>
        <dbReference type="ChEBI" id="CHEBI:33019"/>
        <dbReference type="ChEBI" id="CHEBI:57305"/>
        <dbReference type="ChEBI" id="CHEBI:78442"/>
        <dbReference type="ChEBI" id="CHEBI:78522"/>
        <dbReference type="ChEBI" id="CHEBI:456215"/>
        <dbReference type="EC" id="6.1.1.14"/>
    </reaction>
</comment>
<keyword evidence="6 11" id="KW-0067">ATP-binding</keyword>
<dbReference type="PRINTS" id="PR01044">
    <property type="entry name" value="TRNASYNTHGA"/>
</dbReference>
<keyword evidence="4 11" id="KW-0436">Ligase</keyword>
<dbReference type="InterPro" id="IPR006194">
    <property type="entry name" value="Gly-tRNA-synth_heterodimer"/>
</dbReference>
<comment type="subcellular location">
    <subcellularLocation>
        <location evidence="1 11">Cytoplasm</location>
    </subcellularLocation>
</comment>
<proteinExistence type="inferred from homology"/>
<dbReference type="InterPro" id="IPR008909">
    <property type="entry name" value="DALR_anticod-bd"/>
</dbReference>
<keyword evidence="5 11" id="KW-0547">Nucleotide-binding</keyword>